<proteinExistence type="inferred from homology"/>
<evidence type="ECO:0000256" key="2">
    <source>
        <dbReference type="ARBA" id="ARBA00022801"/>
    </source>
</evidence>
<comment type="similarity">
    <text evidence="4">Belongs to the SIMIBI class G3E GTPase family. ZNG1 subfamily.</text>
</comment>
<name>A0A4Q1VUV7_9BRAD</name>
<keyword evidence="9" id="KW-1185">Reference proteome</keyword>
<dbReference type="GO" id="GO:0000166">
    <property type="term" value="F:nucleotide binding"/>
    <property type="evidence" value="ECO:0007669"/>
    <property type="project" value="UniProtKB-KW"/>
</dbReference>
<dbReference type="OrthoDB" id="9808822at2"/>
<dbReference type="InterPro" id="IPR051316">
    <property type="entry name" value="Zinc-reg_GTPase_activator"/>
</dbReference>
<dbReference type="GO" id="GO:0016787">
    <property type="term" value="F:hydrolase activity"/>
    <property type="evidence" value="ECO:0007669"/>
    <property type="project" value="UniProtKB-KW"/>
</dbReference>
<dbReference type="GO" id="GO:0005737">
    <property type="term" value="C:cytoplasm"/>
    <property type="evidence" value="ECO:0007669"/>
    <property type="project" value="TreeGrafter"/>
</dbReference>
<dbReference type="Gene3D" id="3.40.50.300">
    <property type="entry name" value="P-loop containing nucleotide triphosphate hydrolases"/>
    <property type="match status" value="1"/>
</dbReference>
<accession>A0A4Q1VUV7</accession>
<evidence type="ECO:0000313" key="8">
    <source>
        <dbReference type="EMBL" id="RXT54217.1"/>
    </source>
</evidence>
<dbReference type="SMART" id="SM00833">
    <property type="entry name" value="CobW_C"/>
    <property type="match status" value="1"/>
</dbReference>
<dbReference type="InterPro" id="IPR027417">
    <property type="entry name" value="P-loop_NTPase"/>
</dbReference>
<evidence type="ECO:0000313" key="9">
    <source>
        <dbReference type="Proteomes" id="UP000290819"/>
    </source>
</evidence>
<comment type="function">
    <text evidence="5">Zinc chaperone that directly transfers zinc cofactor to target proteins, thereby activating them. Zinc is transferred from the CXCC motif in the GTPase domain to the zinc binding site in target proteins in a process requiring GTP hydrolysis.</text>
</comment>
<dbReference type="SUPFAM" id="SSF90002">
    <property type="entry name" value="Hypothetical protein YjiA, C-terminal domain"/>
    <property type="match status" value="1"/>
</dbReference>
<sequence length="332" mass="35793">MATANRAPVTLLTGFLGSGKTTLLNRLVRQPSFADCVVIVNEFGEIGLDNLLIEHVEESMRILNNGCICCTVRGDLVDTLVDLAQRRAQGMLSFSRAVIETTGLADPAPILHSLTVDPSLTPDWVLESVVTTVDAVNGNATLSAHSQAARQVGVADLLVVTKTDLTDGATAVRLRTRLAAINPQAEIASPTDNDLARRLSETSLAAAWRPIHGAHHQHTHEHDTNGLIAHSVVFDEPVDEAAFLDWVDLLAAMKGENLLRVKGIVAVASDPSRPRIIQAVQHVVHPVTVMARWPSEDRRTRIVFIVQGIDPSVIDRTFKRYGVGSKSSAATA</sequence>
<protein>
    <recommendedName>
        <fullName evidence="7">CobW C-terminal domain-containing protein</fullName>
    </recommendedName>
</protein>
<dbReference type="Pfam" id="PF07683">
    <property type="entry name" value="CobW_C"/>
    <property type="match status" value="1"/>
</dbReference>
<evidence type="ECO:0000259" key="7">
    <source>
        <dbReference type="SMART" id="SM00833"/>
    </source>
</evidence>
<organism evidence="8 9">
    <name type="scientific">Bradyrhizobium betae</name>
    <dbReference type="NCBI Taxonomy" id="244734"/>
    <lineage>
        <taxon>Bacteria</taxon>
        <taxon>Pseudomonadati</taxon>
        <taxon>Pseudomonadota</taxon>
        <taxon>Alphaproteobacteria</taxon>
        <taxon>Hyphomicrobiales</taxon>
        <taxon>Nitrobacteraceae</taxon>
        <taxon>Bradyrhizobium</taxon>
    </lineage>
</organism>
<evidence type="ECO:0000256" key="4">
    <source>
        <dbReference type="ARBA" id="ARBA00034320"/>
    </source>
</evidence>
<keyword evidence="2" id="KW-0378">Hydrolase</keyword>
<dbReference type="InterPro" id="IPR003495">
    <property type="entry name" value="CobW/HypB/UreG_nucleotide-bd"/>
</dbReference>
<dbReference type="Pfam" id="PF02492">
    <property type="entry name" value="cobW"/>
    <property type="match status" value="1"/>
</dbReference>
<dbReference type="InterPro" id="IPR011629">
    <property type="entry name" value="CobW-like_C"/>
</dbReference>
<dbReference type="PANTHER" id="PTHR13748">
    <property type="entry name" value="COBW-RELATED"/>
    <property type="match status" value="1"/>
</dbReference>
<gene>
    <name evidence="8" type="ORF">B5V03_01865</name>
</gene>
<dbReference type="SUPFAM" id="SSF52540">
    <property type="entry name" value="P-loop containing nucleoside triphosphate hydrolases"/>
    <property type="match status" value="1"/>
</dbReference>
<dbReference type="InterPro" id="IPR036627">
    <property type="entry name" value="CobW-likC_sf"/>
</dbReference>
<comment type="catalytic activity">
    <reaction evidence="6">
        <text>GTP + H2O = GDP + phosphate + H(+)</text>
        <dbReference type="Rhea" id="RHEA:19669"/>
        <dbReference type="ChEBI" id="CHEBI:15377"/>
        <dbReference type="ChEBI" id="CHEBI:15378"/>
        <dbReference type="ChEBI" id="CHEBI:37565"/>
        <dbReference type="ChEBI" id="CHEBI:43474"/>
        <dbReference type="ChEBI" id="CHEBI:58189"/>
    </reaction>
    <physiologicalReaction direction="left-to-right" evidence="6">
        <dbReference type="Rhea" id="RHEA:19670"/>
    </physiologicalReaction>
</comment>
<evidence type="ECO:0000256" key="3">
    <source>
        <dbReference type="ARBA" id="ARBA00023186"/>
    </source>
</evidence>
<dbReference type="PANTHER" id="PTHR13748:SF62">
    <property type="entry name" value="COBW DOMAIN-CONTAINING PROTEIN"/>
    <property type="match status" value="1"/>
</dbReference>
<evidence type="ECO:0000256" key="1">
    <source>
        <dbReference type="ARBA" id="ARBA00022741"/>
    </source>
</evidence>
<feature type="domain" description="CobW C-terminal" evidence="7">
    <location>
        <begin position="227"/>
        <end position="322"/>
    </location>
</feature>
<dbReference type="Gene3D" id="3.30.1220.10">
    <property type="entry name" value="CobW-like, C-terminal domain"/>
    <property type="match status" value="1"/>
</dbReference>
<evidence type="ECO:0000256" key="6">
    <source>
        <dbReference type="ARBA" id="ARBA00049117"/>
    </source>
</evidence>
<dbReference type="CDD" id="cd03112">
    <property type="entry name" value="CobW-like"/>
    <property type="match status" value="1"/>
</dbReference>
<dbReference type="EMBL" id="MZXW01000004">
    <property type="protein sequence ID" value="RXT54217.1"/>
    <property type="molecule type" value="Genomic_DNA"/>
</dbReference>
<evidence type="ECO:0000256" key="5">
    <source>
        <dbReference type="ARBA" id="ARBA00045658"/>
    </source>
</evidence>
<dbReference type="RefSeq" id="WP_129267561.1">
    <property type="nucleotide sequence ID" value="NZ_MZXW01000004.1"/>
</dbReference>
<reference evidence="8 9" key="1">
    <citation type="submission" date="2017-03" db="EMBL/GenBank/DDBJ databases">
        <authorList>
            <person name="Safronova V.I."/>
            <person name="Sazanova A.L."/>
            <person name="Chirak E.R."/>
        </authorList>
    </citation>
    <scope>NUCLEOTIDE SEQUENCE [LARGE SCALE GENOMIC DNA]</scope>
    <source>
        <strain evidence="8 9">Opo-243</strain>
    </source>
</reference>
<keyword evidence="3" id="KW-0143">Chaperone</keyword>
<dbReference type="AlphaFoldDB" id="A0A4Q1VUV7"/>
<comment type="caution">
    <text evidence="8">The sequence shown here is derived from an EMBL/GenBank/DDBJ whole genome shotgun (WGS) entry which is preliminary data.</text>
</comment>
<dbReference type="Proteomes" id="UP000290819">
    <property type="component" value="Unassembled WGS sequence"/>
</dbReference>
<keyword evidence="1" id="KW-0547">Nucleotide-binding</keyword>